<dbReference type="InterPro" id="IPR037045">
    <property type="entry name" value="S8pro/Inhibitor_I9_sf"/>
</dbReference>
<reference evidence="3" key="1">
    <citation type="submission" date="2021-12" db="EMBL/GenBank/DDBJ databases">
        <authorList>
            <person name="King R."/>
        </authorList>
    </citation>
    <scope>NUCLEOTIDE SEQUENCE</scope>
</reference>
<sequence>MLTTERRCSYSKTLLLLWLISNMVFLIESRHSGSGRKGPPKRGPVYVVLGIQGRANAINALKKAGVTDPEKSLLYAYKNMPSFAAVMSESQAQSMKGVDGVVEVHKSRVAGGGK</sequence>
<evidence type="ECO:0000313" key="3">
    <source>
        <dbReference type="EMBL" id="CAH0769758.1"/>
    </source>
</evidence>
<evidence type="ECO:0000256" key="1">
    <source>
        <dbReference type="SAM" id="SignalP"/>
    </source>
</evidence>
<dbReference type="Pfam" id="PF05922">
    <property type="entry name" value="Inhibitor_I9"/>
    <property type="match status" value="1"/>
</dbReference>
<proteinExistence type="predicted"/>
<feature type="domain" description="Inhibitor I9" evidence="2">
    <location>
        <begin position="62"/>
        <end position="108"/>
    </location>
</feature>
<dbReference type="AlphaFoldDB" id="A0A9P0G201"/>
<name>A0A9P0G201_BEMTA</name>
<feature type="signal peptide" evidence="1">
    <location>
        <begin position="1"/>
        <end position="29"/>
    </location>
</feature>
<feature type="chain" id="PRO_5040352645" description="Inhibitor I9 domain-containing protein" evidence="1">
    <location>
        <begin position="30"/>
        <end position="114"/>
    </location>
</feature>
<dbReference type="InterPro" id="IPR010259">
    <property type="entry name" value="S8pro/Inhibitor_I9"/>
</dbReference>
<evidence type="ECO:0000259" key="2">
    <source>
        <dbReference type="Pfam" id="PF05922"/>
    </source>
</evidence>
<keyword evidence="1" id="KW-0732">Signal</keyword>
<gene>
    <name evidence="3" type="ORF">BEMITA_LOCUS6707</name>
</gene>
<organism evidence="3 4">
    <name type="scientific">Bemisia tabaci</name>
    <name type="common">Sweetpotato whitefly</name>
    <name type="synonym">Aleurodes tabaci</name>
    <dbReference type="NCBI Taxonomy" id="7038"/>
    <lineage>
        <taxon>Eukaryota</taxon>
        <taxon>Metazoa</taxon>
        <taxon>Ecdysozoa</taxon>
        <taxon>Arthropoda</taxon>
        <taxon>Hexapoda</taxon>
        <taxon>Insecta</taxon>
        <taxon>Pterygota</taxon>
        <taxon>Neoptera</taxon>
        <taxon>Paraneoptera</taxon>
        <taxon>Hemiptera</taxon>
        <taxon>Sternorrhyncha</taxon>
        <taxon>Aleyrodoidea</taxon>
        <taxon>Aleyrodidae</taxon>
        <taxon>Aleyrodinae</taxon>
        <taxon>Bemisia</taxon>
    </lineage>
</organism>
<keyword evidence="4" id="KW-1185">Reference proteome</keyword>
<protein>
    <recommendedName>
        <fullName evidence="2">Inhibitor I9 domain-containing protein</fullName>
    </recommendedName>
</protein>
<evidence type="ECO:0000313" key="4">
    <source>
        <dbReference type="Proteomes" id="UP001152759"/>
    </source>
</evidence>
<dbReference type="EMBL" id="OU963864">
    <property type="protein sequence ID" value="CAH0769758.1"/>
    <property type="molecule type" value="Genomic_DNA"/>
</dbReference>
<dbReference type="Proteomes" id="UP001152759">
    <property type="component" value="Chromosome 3"/>
</dbReference>
<dbReference type="Gene3D" id="3.30.70.80">
    <property type="entry name" value="Peptidase S8 propeptide/proteinase inhibitor I9"/>
    <property type="match status" value="1"/>
</dbReference>
<accession>A0A9P0G201</accession>